<evidence type="ECO:0008006" key="4">
    <source>
        <dbReference type="Google" id="ProtNLM"/>
    </source>
</evidence>
<organism evidence="2 3">
    <name type="scientific">Thermosipho melanesiensis</name>
    <dbReference type="NCBI Taxonomy" id="46541"/>
    <lineage>
        <taxon>Bacteria</taxon>
        <taxon>Thermotogati</taxon>
        <taxon>Thermotogota</taxon>
        <taxon>Thermotogae</taxon>
        <taxon>Thermotogales</taxon>
        <taxon>Fervidobacteriaceae</taxon>
        <taxon>Thermosipho</taxon>
    </lineage>
</organism>
<feature type="transmembrane region" description="Helical" evidence="1">
    <location>
        <begin position="134"/>
        <end position="153"/>
    </location>
</feature>
<dbReference type="EMBL" id="CP007389">
    <property type="protein sequence ID" value="APT73979.1"/>
    <property type="molecule type" value="Genomic_DNA"/>
</dbReference>
<evidence type="ECO:0000256" key="1">
    <source>
        <dbReference type="SAM" id="Phobius"/>
    </source>
</evidence>
<gene>
    <name evidence="2" type="ORF">BW47_05355</name>
</gene>
<proteinExistence type="predicted"/>
<keyword evidence="3" id="KW-1185">Reference proteome</keyword>
<keyword evidence="1" id="KW-0812">Transmembrane</keyword>
<sequence>MILYIFLIAFFMSLITKRIIKVIGRSYKYFYLFPVPFILQVIPYYREILMPFSFSFLIILLLLNKHVPGFSLITIGTVLNSFAMMLYNWRMPVLKSLAEKFALPVGMRHVLVDKFNWSLFFGDWIPVVLPWKEYYIISIGDIFVYIGVFCFLLKVNKKT</sequence>
<dbReference type="RefSeq" id="WP_012057220.1">
    <property type="nucleotide sequence ID" value="NZ_CP007389.1"/>
</dbReference>
<dbReference type="Proteomes" id="UP000185490">
    <property type="component" value="Chromosome"/>
</dbReference>
<keyword evidence="1" id="KW-0472">Membrane</keyword>
<dbReference type="Pfam" id="PF17248">
    <property type="entry name" value="DUF5317"/>
    <property type="match status" value="1"/>
</dbReference>
<evidence type="ECO:0000313" key="2">
    <source>
        <dbReference type="EMBL" id="APT73979.1"/>
    </source>
</evidence>
<protein>
    <recommendedName>
        <fullName evidence="4">DUF5317 domain-containing protein</fullName>
    </recommendedName>
</protein>
<feature type="transmembrane region" description="Helical" evidence="1">
    <location>
        <begin position="42"/>
        <end position="63"/>
    </location>
</feature>
<feature type="transmembrane region" description="Helical" evidence="1">
    <location>
        <begin position="70"/>
        <end position="89"/>
    </location>
</feature>
<dbReference type="InterPro" id="IPR035168">
    <property type="entry name" value="DUF5317"/>
</dbReference>
<evidence type="ECO:0000313" key="3">
    <source>
        <dbReference type="Proteomes" id="UP000185490"/>
    </source>
</evidence>
<name>A0ABM6GEQ4_9BACT</name>
<reference evidence="2 3" key="1">
    <citation type="submission" date="2014-02" db="EMBL/GenBank/DDBJ databases">
        <title>Diversity of Thermotogales isolates from hydrothermal vents.</title>
        <authorList>
            <person name="Haverkamp T.H.A."/>
            <person name="Lossouarn J."/>
            <person name="Geslin C."/>
            <person name="Nesbo C.L."/>
        </authorList>
    </citation>
    <scope>NUCLEOTIDE SEQUENCE [LARGE SCALE GENOMIC DNA]</scope>
    <source>
        <strain evidence="2 3">431</strain>
    </source>
</reference>
<keyword evidence="1" id="KW-1133">Transmembrane helix</keyword>
<accession>A0ABM6GEQ4</accession>